<feature type="region of interest" description="Disordered" evidence="3">
    <location>
        <begin position="1152"/>
        <end position="1171"/>
    </location>
</feature>
<feature type="compositionally biased region" description="Low complexity" evidence="3">
    <location>
        <begin position="1007"/>
        <end position="1018"/>
    </location>
</feature>
<evidence type="ECO:0000256" key="3">
    <source>
        <dbReference type="SAM" id="MobiDB-lite"/>
    </source>
</evidence>
<feature type="compositionally biased region" description="Low complexity" evidence="3">
    <location>
        <begin position="752"/>
        <end position="763"/>
    </location>
</feature>
<gene>
    <name evidence="4" type="primary">PLEST006736</name>
    <name evidence="4" type="ORF">PLESTB_000171000</name>
</gene>
<keyword evidence="5" id="KW-1185">Reference proteome</keyword>
<dbReference type="Gene3D" id="1.25.40.20">
    <property type="entry name" value="Ankyrin repeat-containing domain"/>
    <property type="match status" value="1"/>
</dbReference>
<keyword evidence="2" id="KW-0175">Coiled coil</keyword>
<dbReference type="InterPro" id="IPR036770">
    <property type="entry name" value="Ankyrin_rpt-contain_sf"/>
</dbReference>
<dbReference type="Proteomes" id="UP001165080">
    <property type="component" value="Unassembled WGS sequence"/>
</dbReference>
<keyword evidence="1" id="KW-0040">ANK repeat</keyword>
<reference evidence="4 5" key="1">
    <citation type="journal article" date="2023" name="Commun. Biol.">
        <title>Reorganization of the ancestral sex-determining regions during the evolution of trioecy in Pleodorina starrii.</title>
        <authorList>
            <person name="Takahashi K."/>
            <person name="Suzuki S."/>
            <person name="Kawai-Toyooka H."/>
            <person name="Yamamoto K."/>
            <person name="Hamaji T."/>
            <person name="Ootsuki R."/>
            <person name="Yamaguchi H."/>
            <person name="Kawachi M."/>
            <person name="Higashiyama T."/>
            <person name="Nozaki H."/>
        </authorList>
    </citation>
    <scope>NUCLEOTIDE SEQUENCE [LARGE SCALE GENOMIC DNA]</scope>
    <source>
        <strain evidence="4 5">NIES-4479</strain>
    </source>
</reference>
<feature type="compositionally biased region" description="Low complexity" evidence="3">
    <location>
        <begin position="580"/>
        <end position="592"/>
    </location>
</feature>
<feature type="coiled-coil region" evidence="2">
    <location>
        <begin position="1199"/>
        <end position="1226"/>
    </location>
</feature>
<feature type="region of interest" description="Disordered" evidence="3">
    <location>
        <begin position="993"/>
        <end position="1018"/>
    </location>
</feature>
<sequence>MVNKSRWKSAHDKFPAHVEEAKNSDGNVHRGYSLLEFRVAAELLRVGPVHSADDYWAPSDWQLLLVVSEYMSALLEFLDWFWPDLGWEHHKQAIVLSKRLLQPRSPHTYPELAIDPQLRAAWQSFTFCFWHGTRHLPATPPPGEPATAYSAARDWLTKLVGERGFEAEGHIVSSLQSWIQSTRPRLQEAFPAVDWSRWPTVVWPDPECAYRGVEKRGVIKRRQQEEDYAVRWPLRVTQGRPKFNHLKLEARDGFVVGIPPVKNPPALGFLAISDVMCAFKQAAQHWPSTQPTSPSYLAQQDVVQSFVQNVLRETRGPLAPGIAHEKYRYLGFVACSVLGWNSALAHLALPVLETSTWGQQPLVLPGGAVAMMHVQQLLQQQQQNQTHHQQHHPQLQQHPQQQQHQPFAAAAGDAQRGLGLGGMGGLAALQPLDPGIRVDLGIAEQLAMQPELLMGPDTEALLAMHLAPPPLAPPLLLHPQPQQPLAAGASTAARAAACMAGAAAQQQQHGFGSVPLPPPSAAASAAAAAGVTSRLAGQYSAPPEAKAATRPRPSPFSRASGGANTSAGATPRAASPAEVPQQQQQQHHQQQQPLPLLLQGDLPLQDDLEQQPQQQQGQGGGEGAGGARGAELPLGSAPMSLGGLSSMQDLIDGLPSQADLTWSAILGTFAGEDAGGAGPGGAGPSGTASELIASLPSLLLPSWAGLRPPPLAQQHPQLQPQKAPQQKQHLQMQAPRLQEQTSGAPPPPGPVQPFDSGLPYGGLPQPPLPPPQRRLSPDAPVHVHAPCRASSPCQATITTGSLPSLALTSLAGLPSGGLSRPELSGTEPSFARRSHGEVFTLSPVASCERPNGETIPCSPAPAAAAAMAAAAAATAAEAAAAMALPSLEFSTAGLAGPGQGVGAAAGGALEGLREGSGQDREAPPPALPTGGRRTRRDVAAAAAAAAADQGLPPAPGSIVEPSAKRPHAQADPQGPGATAERVESLGAFLTDQQAGLAGSPPPPLPQQPRLAAAGPPSAFAAASTPLGGGVVDKAALGRQLRQLLRAWSEAGESSAQAADAAGSDAAAAAEVRRRAAELLEQGAPVDATEEEDSAAGASAPAGYTALHWACRRGDVALAELLIRHGADPDRCGAAGTSARMVNPGLAAALAEAQQRAAAQPDPRPAGAAAAASAARSGSQALSSVFASSAGTAAAAAVAAAEAAAQQAQLRNRLAELLRSADQVAAQLALQNPQTAAGQVLDAMRDTEFLLRCIVSGAATQQ</sequence>
<feature type="region of interest" description="Disordered" evidence="3">
    <location>
        <begin position="911"/>
        <end position="980"/>
    </location>
</feature>
<evidence type="ECO:0000256" key="2">
    <source>
        <dbReference type="SAM" id="Coils"/>
    </source>
</evidence>
<evidence type="ECO:0000256" key="1">
    <source>
        <dbReference type="PROSITE-ProRule" id="PRU00023"/>
    </source>
</evidence>
<feature type="region of interest" description="Disordered" evidence="3">
    <location>
        <begin position="609"/>
        <end position="640"/>
    </location>
</feature>
<feature type="region of interest" description="Disordered" evidence="3">
    <location>
        <begin position="379"/>
        <end position="411"/>
    </location>
</feature>
<feature type="region of interest" description="Disordered" evidence="3">
    <location>
        <begin position="537"/>
        <end position="592"/>
    </location>
</feature>
<feature type="compositionally biased region" description="Low complexity" evidence="3">
    <location>
        <begin position="712"/>
        <end position="735"/>
    </location>
</feature>
<dbReference type="PROSITE" id="PS50297">
    <property type="entry name" value="ANK_REP_REGION"/>
    <property type="match status" value="1"/>
</dbReference>
<organism evidence="4 5">
    <name type="scientific">Pleodorina starrii</name>
    <dbReference type="NCBI Taxonomy" id="330485"/>
    <lineage>
        <taxon>Eukaryota</taxon>
        <taxon>Viridiplantae</taxon>
        <taxon>Chlorophyta</taxon>
        <taxon>core chlorophytes</taxon>
        <taxon>Chlorophyceae</taxon>
        <taxon>CS clade</taxon>
        <taxon>Chlamydomonadales</taxon>
        <taxon>Volvocaceae</taxon>
        <taxon>Pleodorina</taxon>
    </lineage>
</organism>
<feature type="compositionally biased region" description="Basic and acidic residues" evidence="3">
    <location>
        <begin position="911"/>
        <end position="922"/>
    </location>
</feature>
<evidence type="ECO:0000313" key="4">
    <source>
        <dbReference type="EMBL" id="GLC48994.1"/>
    </source>
</evidence>
<protein>
    <submittedName>
        <fullName evidence="4">Uncharacterized protein</fullName>
    </submittedName>
</protein>
<feature type="compositionally biased region" description="Low complexity" evidence="3">
    <location>
        <begin position="559"/>
        <end position="570"/>
    </location>
</feature>
<proteinExistence type="predicted"/>
<feature type="compositionally biased region" description="Gly residues" evidence="3">
    <location>
        <begin position="617"/>
        <end position="628"/>
    </location>
</feature>
<feature type="region of interest" description="Disordered" evidence="3">
    <location>
        <begin position="706"/>
        <end position="783"/>
    </location>
</feature>
<accession>A0A9W6BBF5</accession>
<dbReference type="PROSITE" id="PS50088">
    <property type="entry name" value="ANK_REPEAT"/>
    <property type="match status" value="1"/>
</dbReference>
<comment type="caution">
    <text evidence="4">The sequence shown here is derived from an EMBL/GenBank/DDBJ whole genome shotgun (WGS) entry which is preliminary data.</text>
</comment>
<dbReference type="Pfam" id="PF00023">
    <property type="entry name" value="Ank"/>
    <property type="match status" value="1"/>
</dbReference>
<dbReference type="EMBL" id="BRXU01000002">
    <property type="protein sequence ID" value="GLC48994.1"/>
    <property type="molecule type" value="Genomic_DNA"/>
</dbReference>
<name>A0A9W6BBF5_9CHLO</name>
<dbReference type="SUPFAM" id="SSF48403">
    <property type="entry name" value="Ankyrin repeat"/>
    <property type="match status" value="1"/>
</dbReference>
<feature type="repeat" description="ANK" evidence="1">
    <location>
        <begin position="1101"/>
        <end position="1133"/>
    </location>
</feature>
<evidence type="ECO:0000313" key="5">
    <source>
        <dbReference type="Proteomes" id="UP001165080"/>
    </source>
</evidence>
<dbReference type="SMART" id="SM00248">
    <property type="entry name" value="ANK"/>
    <property type="match status" value="1"/>
</dbReference>
<dbReference type="InterPro" id="IPR002110">
    <property type="entry name" value="Ankyrin_rpt"/>
</dbReference>
<dbReference type="AlphaFoldDB" id="A0A9W6BBF5"/>
<dbReference type="OrthoDB" id="544053at2759"/>